<protein>
    <submittedName>
        <fullName evidence="1">Uncharacterized protein</fullName>
    </submittedName>
</protein>
<keyword evidence="2" id="KW-1185">Reference proteome</keyword>
<name>A0ABY5W9W9_9ACTN</name>
<evidence type="ECO:0000313" key="1">
    <source>
        <dbReference type="EMBL" id="UWP85814.1"/>
    </source>
</evidence>
<organism evidence="1 2">
    <name type="scientific">Dactylosporangium fulvum</name>
    <dbReference type="NCBI Taxonomy" id="53359"/>
    <lineage>
        <taxon>Bacteria</taxon>
        <taxon>Bacillati</taxon>
        <taxon>Actinomycetota</taxon>
        <taxon>Actinomycetes</taxon>
        <taxon>Micromonosporales</taxon>
        <taxon>Micromonosporaceae</taxon>
        <taxon>Dactylosporangium</taxon>
    </lineage>
</organism>
<reference evidence="1" key="1">
    <citation type="submission" date="2021-04" db="EMBL/GenBank/DDBJ databases">
        <authorList>
            <person name="Hartkoorn R.C."/>
            <person name="Beaudoing E."/>
            <person name="Hot D."/>
        </authorList>
    </citation>
    <scope>NUCLEOTIDE SEQUENCE</scope>
    <source>
        <strain evidence="1">NRRL B-16292</strain>
    </source>
</reference>
<gene>
    <name evidence="1" type="ORF">Dfulv_16840</name>
</gene>
<proteinExistence type="predicted"/>
<sequence>MTTTRANVATPPVITVRPDGLGYRYCRHFPRVGPHDSDYELTREGAVWRARQHLRAVYGINATTSPDVIARATEIVAPRLSFPSEAARLVAELDLKGLLAGGFPREDTTAAADVAAVVRWRQVATPPGCYTAADYERAAADLAAELDAAGLLVAPFTQTTL</sequence>
<evidence type="ECO:0000313" key="2">
    <source>
        <dbReference type="Proteomes" id="UP001059617"/>
    </source>
</evidence>
<dbReference type="RefSeq" id="WP_259864102.1">
    <property type="nucleotide sequence ID" value="NZ_BAAAST010000073.1"/>
</dbReference>
<reference evidence="1" key="2">
    <citation type="submission" date="2022-09" db="EMBL/GenBank/DDBJ databases">
        <title>Biosynthetic gene clusters of Dactylosporangioum fulvum.</title>
        <authorList>
            <person name="Caradec T."/>
        </authorList>
    </citation>
    <scope>NUCLEOTIDE SEQUENCE</scope>
    <source>
        <strain evidence="1">NRRL B-16292</strain>
    </source>
</reference>
<dbReference type="EMBL" id="CP073720">
    <property type="protein sequence ID" value="UWP85814.1"/>
    <property type="molecule type" value="Genomic_DNA"/>
</dbReference>
<dbReference type="Proteomes" id="UP001059617">
    <property type="component" value="Chromosome"/>
</dbReference>
<accession>A0ABY5W9W9</accession>